<dbReference type="STRING" id="131310.A0A0N4ZHM6"/>
<comment type="similarity">
    <text evidence="1">Belongs to the histone H3 family.</text>
</comment>
<dbReference type="InterPro" id="IPR007125">
    <property type="entry name" value="H2A/H2B/H3"/>
</dbReference>
<proteinExistence type="inferred from homology"/>
<dbReference type="Proteomes" id="UP000038045">
    <property type="component" value="Unplaced"/>
</dbReference>
<feature type="domain" description="Core Histone H2A/H2B/H3" evidence="3">
    <location>
        <begin position="45"/>
        <end position="126"/>
    </location>
</feature>
<reference evidence="5" key="1">
    <citation type="submission" date="2017-02" db="UniProtKB">
        <authorList>
            <consortium name="WormBaseParasite"/>
        </authorList>
    </citation>
    <scope>IDENTIFICATION</scope>
</reference>
<dbReference type="PANTHER" id="PTHR11426">
    <property type="entry name" value="HISTONE H3"/>
    <property type="match status" value="1"/>
</dbReference>
<dbReference type="WBParaSite" id="PTRK_0000742400.1">
    <property type="protein sequence ID" value="PTRK_0000742400.1"/>
    <property type="gene ID" value="PTRK_0000742400"/>
</dbReference>
<evidence type="ECO:0000313" key="5">
    <source>
        <dbReference type="WBParaSite" id="PTRK_0000742400.1"/>
    </source>
</evidence>
<name>A0A0N4ZHM6_PARTI</name>
<dbReference type="Gene3D" id="1.10.20.10">
    <property type="entry name" value="Histone, subunit A"/>
    <property type="match status" value="1"/>
</dbReference>
<evidence type="ECO:0000256" key="2">
    <source>
        <dbReference type="SAM" id="MobiDB-lite"/>
    </source>
</evidence>
<dbReference type="GO" id="GO:0003677">
    <property type="term" value="F:DNA binding"/>
    <property type="evidence" value="ECO:0007669"/>
    <property type="project" value="InterPro"/>
</dbReference>
<dbReference type="SMART" id="SM00428">
    <property type="entry name" value="H3"/>
    <property type="match status" value="1"/>
</dbReference>
<feature type="compositionally biased region" description="Basic residues" evidence="2">
    <location>
        <begin position="14"/>
        <end position="24"/>
    </location>
</feature>
<evidence type="ECO:0000256" key="1">
    <source>
        <dbReference type="ARBA" id="ARBA00010343"/>
    </source>
</evidence>
<dbReference type="AlphaFoldDB" id="A0A0N4ZHM6"/>
<dbReference type="SUPFAM" id="SSF47113">
    <property type="entry name" value="Histone-fold"/>
    <property type="match status" value="1"/>
</dbReference>
<sequence>MARTVEKISSDKKTKPKPSAKKKTYMSASPSIAKTKKLLKISQITRIQKEINNLQKTTNLLIPKKPFERLVREIGEGMHSDLRFQPDAIGALQEATEAYITECFTKVNMCAINSNRATIKYKDFVLVKMIKDEDVKI</sequence>
<organism evidence="4 5">
    <name type="scientific">Parastrongyloides trichosuri</name>
    <name type="common">Possum-specific nematode worm</name>
    <dbReference type="NCBI Taxonomy" id="131310"/>
    <lineage>
        <taxon>Eukaryota</taxon>
        <taxon>Metazoa</taxon>
        <taxon>Ecdysozoa</taxon>
        <taxon>Nematoda</taxon>
        <taxon>Chromadorea</taxon>
        <taxon>Rhabditida</taxon>
        <taxon>Tylenchina</taxon>
        <taxon>Panagrolaimomorpha</taxon>
        <taxon>Strongyloidoidea</taxon>
        <taxon>Strongyloididae</taxon>
        <taxon>Parastrongyloides</taxon>
    </lineage>
</organism>
<dbReference type="InterPro" id="IPR009072">
    <property type="entry name" value="Histone-fold"/>
</dbReference>
<protein>
    <submittedName>
        <fullName evidence="5">Histone domain-containing protein</fullName>
    </submittedName>
</protein>
<dbReference type="GO" id="GO:0046982">
    <property type="term" value="F:protein heterodimerization activity"/>
    <property type="evidence" value="ECO:0007669"/>
    <property type="project" value="InterPro"/>
</dbReference>
<dbReference type="GO" id="GO:0000786">
    <property type="term" value="C:nucleosome"/>
    <property type="evidence" value="ECO:0007669"/>
    <property type="project" value="InterPro"/>
</dbReference>
<keyword evidence="4" id="KW-1185">Reference proteome</keyword>
<evidence type="ECO:0000259" key="3">
    <source>
        <dbReference type="Pfam" id="PF00125"/>
    </source>
</evidence>
<accession>A0A0N4ZHM6</accession>
<dbReference type="GO" id="GO:0030527">
    <property type="term" value="F:structural constituent of chromatin"/>
    <property type="evidence" value="ECO:0007669"/>
    <property type="project" value="InterPro"/>
</dbReference>
<dbReference type="Pfam" id="PF00125">
    <property type="entry name" value="Histone"/>
    <property type="match status" value="1"/>
</dbReference>
<dbReference type="InterPro" id="IPR000164">
    <property type="entry name" value="Histone_H3/CENP-A"/>
</dbReference>
<feature type="region of interest" description="Disordered" evidence="2">
    <location>
        <begin position="1"/>
        <end position="29"/>
    </location>
</feature>
<dbReference type="CDD" id="cd22911">
    <property type="entry name" value="HFD_H3"/>
    <property type="match status" value="1"/>
</dbReference>
<evidence type="ECO:0000313" key="4">
    <source>
        <dbReference type="Proteomes" id="UP000038045"/>
    </source>
</evidence>
<dbReference type="PRINTS" id="PR00622">
    <property type="entry name" value="HISTONEH3"/>
</dbReference>
<dbReference type="PROSITE" id="PS00959">
    <property type="entry name" value="HISTONE_H3_2"/>
    <property type="match status" value="1"/>
</dbReference>
<feature type="compositionally biased region" description="Basic and acidic residues" evidence="2">
    <location>
        <begin position="1"/>
        <end position="13"/>
    </location>
</feature>